<feature type="region of interest" description="Disordered" evidence="2">
    <location>
        <begin position="315"/>
        <end position="386"/>
    </location>
</feature>
<dbReference type="Pfam" id="PF24681">
    <property type="entry name" value="Kelch_KLHDC2_KLHL20_DRC7"/>
    <property type="match status" value="1"/>
</dbReference>
<feature type="compositionally biased region" description="Polar residues" evidence="2">
    <location>
        <begin position="1019"/>
        <end position="1028"/>
    </location>
</feature>
<accession>A0ABR3QEB6</accession>
<evidence type="ECO:0000256" key="4">
    <source>
        <dbReference type="SAM" id="SignalP"/>
    </source>
</evidence>
<feature type="compositionally biased region" description="Basic and acidic residues" evidence="2">
    <location>
        <begin position="831"/>
        <end position="840"/>
    </location>
</feature>
<feature type="compositionally biased region" description="Low complexity" evidence="2">
    <location>
        <begin position="1053"/>
        <end position="1068"/>
    </location>
</feature>
<evidence type="ECO:0000256" key="1">
    <source>
        <dbReference type="ARBA" id="ARBA00022581"/>
    </source>
</evidence>
<feature type="region of interest" description="Disordered" evidence="2">
    <location>
        <begin position="721"/>
        <end position="747"/>
    </location>
</feature>
<keyword evidence="3" id="KW-0472">Membrane</keyword>
<dbReference type="PANTHER" id="PTHR13037">
    <property type="entry name" value="FORMIN"/>
    <property type="match status" value="1"/>
</dbReference>
<keyword evidence="1" id="KW-0945">Host-virus interaction</keyword>
<feature type="compositionally biased region" description="Pro residues" evidence="2">
    <location>
        <begin position="1145"/>
        <end position="1157"/>
    </location>
</feature>
<dbReference type="Gene3D" id="2.120.10.80">
    <property type="entry name" value="Kelch-type beta propeller"/>
    <property type="match status" value="1"/>
</dbReference>
<feature type="region of interest" description="Disordered" evidence="2">
    <location>
        <begin position="784"/>
        <end position="806"/>
    </location>
</feature>
<feature type="compositionally biased region" description="Low complexity" evidence="2">
    <location>
        <begin position="330"/>
        <end position="355"/>
    </location>
</feature>
<feature type="region of interest" description="Disordered" evidence="2">
    <location>
        <begin position="687"/>
        <end position="706"/>
    </location>
</feature>
<comment type="caution">
    <text evidence="5">The sequence shown here is derived from an EMBL/GenBank/DDBJ whole genome shotgun (WGS) entry which is preliminary data.</text>
</comment>
<protein>
    <recommendedName>
        <fullName evidence="7">Galactose oxidase</fullName>
    </recommendedName>
</protein>
<feature type="signal peptide" evidence="4">
    <location>
        <begin position="1"/>
        <end position="16"/>
    </location>
</feature>
<feature type="compositionally biased region" description="Low complexity" evidence="2">
    <location>
        <begin position="942"/>
        <end position="956"/>
    </location>
</feature>
<feature type="compositionally biased region" description="Polar residues" evidence="2">
    <location>
        <begin position="1210"/>
        <end position="1226"/>
    </location>
</feature>
<dbReference type="GeneID" id="95981629"/>
<keyword evidence="3" id="KW-1133">Transmembrane helix</keyword>
<keyword evidence="4" id="KW-0732">Signal</keyword>
<keyword evidence="6" id="KW-1185">Reference proteome</keyword>
<feature type="chain" id="PRO_5047011654" description="Galactose oxidase" evidence="4">
    <location>
        <begin position="17"/>
        <end position="1249"/>
    </location>
</feature>
<organism evidence="5 6">
    <name type="scientific">Vanrija albida</name>
    <dbReference type="NCBI Taxonomy" id="181172"/>
    <lineage>
        <taxon>Eukaryota</taxon>
        <taxon>Fungi</taxon>
        <taxon>Dikarya</taxon>
        <taxon>Basidiomycota</taxon>
        <taxon>Agaricomycotina</taxon>
        <taxon>Tremellomycetes</taxon>
        <taxon>Trichosporonales</taxon>
        <taxon>Trichosporonaceae</taxon>
        <taxon>Vanrija</taxon>
    </lineage>
</organism>
<evidence type="ECO:0000313" key="6">
    <source>
        <dbReference type="Proteomes" id="UP001565368"/>
    </source>
</evidence>
<feature type="region of interest" description="Disordered" evidence="2">
    <location>
        <begin position="1007"/>
        <end position="1249"/>
    </location>
</feature>
<feature type="region of interest" description="Disordered" evidence="2">
    <location>
        <begin position="937"/>
        <end position="966"/>
    </location>
</feature>
<gene>
    <name evidence="5" type="ORF">Q8F55_000586</name>
</gene>
<name>A0ABR3QEB6_9TREE</name>
<evidence type="ECO:0000313" key="5">
    <source>
        <dbReference type="EMBL" id="KAL1412837.1"/>
    </source>
</evidence>
<evidence type="ECO:0000256" key="3">
    <source>
        <dbReference type="SAM" id="Phobius"/>
    </source>
</evidence>
<keyword evidence="3" id="KW-0812">Transmembrane</keyword>
<evidence type="ECO:0000256" key="2">
    <source>
        <dbReference type="SAM" id="MobiDB-lite"/>
    </source>
</evidence>
<reference evidence="5 6" key="1">
    <citation type="submission" date="2023-08" db="EMBL/GenBank/DDBJ databases">
        <title>Annotated Genome Sequence of Vanrija albida AlHP1.</title>
        <authorList>
            <person name="Herzog R."/>
        </authorList>
    </citation>
    <scope>NUCLEOTIDE SEQUENCE [LARGE SCALE GENOMIC DNA]</scope>
    <source>
        <strain evidence="5 6">AlHP1</strain>
    </source>
</reference>
<proteinExistence type="predicted"/>
<dbReference type="Proteomes" id="UP001565368">
    <property type="component" value="Unassembled WGS sequence"/>
</dbReference>
<dbReference type="RefSeq" id="XP_069212781.1">
    <property type="nucleotide sequence ID" value="XM_069349237.1"/>
</dbReference>
<dbReference type="PANTHER" id="PTHR13037:SF24">
    <property type="entry name" value="POLYCOMB PROTEIN PCL-RELATED"/>
    <property type="match status" value="1"/>
</dbReference>
<dbReference type="InterPro" id="IPR015915">
    <property type="entry name" value="Kelch-typ_b-propeller"/>
</dbReference>
<dbReference type="SUPFAM" id="SSF117281">
    <property type="entry name" value="Kelch motif"/>
    <property type="match status" value="1"/>
</dbReference>
<evidence type="ECO:0008006" key="7">
    <source>
        <dbReference type="Google" id="ProtNLM"/>
    </source>
</evidence>
<dbReference type="EMBL" id="JBBXJM010000001">
    <property type="protein sequence ID" value="KAL1412837.1"/>
    <property type="molecule type" value="Genomic_DNA"/>
</dbReference>
<feature type="compositionally biased region" description="Low complexity" evidence="2">
    <location>
        <begin position="1126"/>
        <end position="1144"/>
    </location>
</feature>
<sequence length="1249" mass="130121">MRLIAALVAGAHLASAAAGWGQSAFLLGNTSTLYIQGGKVDTPGFTYTSAPNTAVAVILPLNGGFPADSPPLSTVTTPSSAPDYAWGCVAPTTFDQETSTWTLLAFGGAGSFNSAVGADDSAWIVTLKTRNSSVALVALVHQPSGWGSQPSRRQHLSCAAYNTGGMVYITGGQSTDGAGAPFAAAYLFDPATNTFRPLPDLPVALFHHMSVLLPSGLLVVLGGAYIDTQSGMPTLQPLSSVFTLDTTNATATWVTVSLSGPAPPGRRGASATVISRSEVFVFGGPSPRFDHTAADGGNGQVVIYGGYPAPSSPGVDIIQVNPASNGSGSGTAATPPSATPVTSNTPPSTPDNPSSQGGGVTANGVSGDSVPAVTGTSTPPPVAQRSGLSSMQVAALATSMTIIGLAILAVCIWLCCFRKRHRYSSTERSEEKDLPILPTSRGLLTDDDDPWVVPKRSAMEALGVGVSRVATAIRKVSGGPEADAYARLPTGRPSRGLSRHSTRRVGTGIMLVGSTPNVMEAEEFEDLPPLTPMVATDSARSRRLPMLRHEDVPVQRDPWAGISDRAIDRGSSVDEWHPAASLLSLNGSRVVSPPTSPMTHGPVPTPVESLRGGPPSSPVYPYPSVILNDDPFTDQAKAQSTLEHLLAPRTSVSRYRLPDFAPGAATPLAGDMGSLVSKSYRRSLDLSATPPTHLRSSPLSPPGRQSLETASLLTDRGRASLDAGSYLAPTSDRRTSEQSWMTPKSMTSSMDLTEEAVISHARLVSASSVSIITPSVTTSPPVTAASTSFQPLPVLTPPSDTSRSSDLLRRLSGGIKDATRRLSGISPPPTVREEDMRDPAPRPSLWPLQLTGDSSDRGHQDEEAPVDFIPVDLFSPPRSIRLDSFASINTLGTAHSMTDLLVIRRDHADNASAEVIIDETGTPQSSVNSRNTYATAQQSLASRNSGISRNSRSSIPRTPPRQVREVEDWEEVDEWLHPEAEHLTPRSGRSGLSGHTFGSVYTSASSTEVLPATSPPSSPVRQASASESTTPRPLTPIPTTPPARVVSAARVFATPPRATPPRATSTSSVFATPPRVASASSTPARTMASPTPPRAIASPTPSRTATASVLVASPVSTPTRRPLPVTPASSSMARTASSSAVRVASPPPLGSPIPSPTKPLNIPKRNAVTPIAPKATPTASPASGKNPRRPVKDVVASINRRGGGVPSLFDSPTNASPTSNRSSTRFETVHKAPLKIANPDAGRKDSEGS</sequence>
<feature type="region of interest" description="Disordered" evidence="2">
    <location>
        <begin position="818"/>
        <end position="862"/>
    </location>
</feature>
<feature type="transmembrane region" description="Helical" evidence="3">
    <location>
        <begin position="393"/>
        <end position="416"/>
    </location>
</feature>
<feature type="compositionally biased region" description="Low complexity" evidence="2">
    <location>
        <begin position="1167"/>
        <end position="1182"/>
    </location>
</feature>
<feature type="compositionally biased region" description="Polar residues" evidence="2">
    <location>
        <begin position="737"/>
        <end position="747"/>
    </location>
</feature>